<sequence>MLTGKLAESVQFSGGSVLIVLTRQIFVDVPTHLLTKFLTREHHRKHVAAPLKWGEQQRRPSRSSTADASEARDFRARSGSMSHHSHDISPRPIIEDNEDEQEHGHSKYDSKATSDDENPPTPPILNSTYPPQRLQTARTFQDYHEHNPESPFYGQSVTSISAVGTLVIGCQHFILLLLRGFTTSFAHLHRTMVMLLVVALQAFGWYIVSLYIDIYATALGFNSTLSTGILCPCLNRAWLL</sequence>
<keyword evidence="2" id="KW-0812">Transmembrane</keyword>
<accession>A0A8H8QSF4</accession>
<proteinExistence type="predicted"/>
<gene>
    <name evidence="3" type="ORF">UBRO2_04774</name>
</gene>
<evidence type="ECO:0000313" key="4">
    <source>
        <dbReference type="Proteomes" id="UP000658997"/>
    </source>
</evidence>
<reference evidence="3" key="1">
    <citation type="submission" date="2018-08" db="EMBL/GenBank/DDBJ databases">
        <authorList>
            <person name="Guldener U."/>
        </authorList>
    </citation>
    <scope>NUCLEOTIDE SEQUENCE</scope>
    <source>
        <strain evidence="3">UB2</strain>
    </source>
</reference>
<feature type="transmembrane region" description="Helical" evidence="2">
    <location>
        <begin position="190"/>
        <end position="208"/>
    </location>
</feature>
<keyword evidence="2" id="KW-0472">Membrane</keyword>
<dbReference type="EMBL" id="ULHB01000121">
    <property type="protein sequence ID" value="SYW82652.1"/>
    <property type="molecule type" value="Genomic_DNA"/>
</dbReference>
<dbReference type="AlphaFoldDB" id="A0A8H8QSF4"/>
<keyword evidence="2" id="KW-1133">Transmembrane helix</keyword>
<feature type="region of interest" description="Disordered" evidence="1">
    <location>
        <begin position="48"/>
        <end position="131"/>
    </location>
</feature>
<keyword evidence="4" id="KW-1185">Reference proteome</keyword>
<protein>
    <submittedName>
        <fullName evidence="3">Uncharacterized protein</fullName>
    </submittedName>
</protein>
<evidence type="ECO:0000313" key="3">
    <source>
        <dbReference type="EMBL" id="SYW82652.1"/>
    </source>
</evidence>
<dbReference type="Proteomes" id="UP000658997">
    <property type="component" value="Unassembled WGS sequence"/>
</dbReference>
<feature type="transmembrane region" description="Helical" evidence="2">
    <location>
        <begin position="157"/>
        <end position="178"/>
    </location>
</feature>
<evidence type="ECO:0000256" key="1">
    <source>
        <dbReference type="SAM" id="MobiDB-lite"/>
    </source>
</evidence>
<organism evidence="3 4">
    <name type="scientific">Ustilago bromivora</name>
    <dbReference type="NCBI Taxonomy" id="307758"/>
    <lineage>
        <taxon>Eukaryota</taxon>
        <taxon>Fungi</taxon>
        <taxon>Dikarya</taxon>
        <taxon>Basidiomycota</taxon>
        <taxon>Ustilaginomycotina</taxon>
        <taxon>Ustilaginomycetes</taxon>
        <taxon>Ustilaginales</taxon>
        <taxon>Ustilaginaceae</taxon>
        <taxon>Ustilago</taxon>
    </lineage>
</organism>
<evidence type="ECO:0000256" key="2">
    <source>
        <dbReference type="SAM" id="Phobius"/>
    </source>
</evidence>
<comment type="caution">
    <text evidence="3">The sequence shown here is derived from an EMBL/GenBank/DDBJ whole genome shotgun (WGS) entry which is preliminary data.</text>
</comment>
<name>A0A8H8QSF4_9BASI</name>
<feature type="compositionally biased region" description="Basic and acidic residues" evidence="1">
    <location>
        <begin position="102"/>
        <end position="114"/>
    </location>
</feature>